<feature type="transmembrane region" description="Helical" evidence="4">
    <location>
        <begin position="113"/>
        <end position="134"/>
    </location>
</feature>
<dbReference type="InterPro" id="IPR029787">
    <property type="entry name" value="Nucleotide_cyclase"/>
</dbReference>
<evidence type="ECO:0000313" key="8">
    <source>
        <dbReference type="Proteomes" id="UP001229955"/>
    </source>
</evidence>
<feature type="transmembrane region" description="Helical" evidence="4">
    <location>
        <begin position="166"/>
        <end position="187"/>
    </location>
</feature>
<evidence type="ECO:0000313" key="6">
    <source>
        <dbReference type="EMBL" id="WKW13387.1"/>
    </source>
</evidence>
<dbReference type="SUPFAM" id="SSF55073">
    <property type="entry name" value="Nucleotide cyclase"/>
    <property type="match status" value="1"/>
</dbReference>
<protein>
    <recommendedName>
        <fullName evidence="1">diguanylate cyclase</fullName>
        <ecNumber evidence="1">2.7.7.65</ecNumber>
    </recommendedName>
</protein>
<keyword evidence="8" id="KW-1185">Reference proteome</keyword>
<feature type="transmembrane region" description="Helical" evidence="4">
    <location>
        <begin position="207"/>
        <end position="225"/>
    </location>
</feature>
<feature type="domain" description="GGDEF" evidence="5">
    <location>
        <begin position="265"/>
        <end position="401"/>
    </location>
</feature>
<dbReference type="Gene3D" id="3.30.70.270">
    <property type="match status" value="1"/>
</dbReference>
<accession>A0AA49JWL0</accession>
<dbReference type="InterPro" id="IPR050469">
    <property type="entry name" value="Diguanylate_Cyclase"/>
</dbReference>
<dbReference type="PANTHER" id="PTHR45138">
    <property type="entry name" value="REGULATORY COMPONENTS OF SENSORY TRANSDUCTION SYSTEM"/>
    <property type="match status" value="1"/>
</dbReference>
<dbReference type="InterPro" id="IPR043128">
    <property type="entry name" value="Rev_trsase/Diguanyl_cyclase"/>
</dbReference>
<gene>
    <name evidence="6" type="ORF">Strain138_002705</name>
    <name evidence="7" type="ORF">Strain318_002705</name>
</gene>
<accession>A0AA49K2H1</accession>
<dbReference type="CDD" id="cd01949">
    <property type="entry name" value="GGDEF"/>
    <property type="match status" value="1"/>
</dbReference>
<reference evidence="6" key="1">
    <citation type="submission" date="2023-07" db="EMBL/GenBank/DDBJ databases">
        <authorList>
            <person name="Haufschild T."/>
            <person name="Kallscheuer N."/>
            <person name="Hammer J."/>
            <person name="Kohn T."/>
            <person name="Kabuu M."/>
            <person name="Jogler M."/>
            <person name="Wohfarth N."/>
            <person name="Heuer A."/>
            <person name="Rohde M."/>
            <person name="van Teeseling M.C.F."/>
            <person name="Jogler C."/>
        </authorList>
    </citation>
    <scope>NUCLEOTIDE SEQUENCE</scope>
    <source>
        <strain evidence="6">Strain 138</strain>
        <strain evidence="7">Strain 318</strain>
    </source>
</reference>
<dbReference type="GO" id="GO:0052621">
    <property type="term" value="F:diguanylate cyclase activity"/>
    <property type="evidence" value="ECO:0007669"/>
    <property type="project" value="UniProtKB-EC"/>
</dbReference>
<proteinExistence type="predicted"/>
<dbReference type="RefSeq" id="WP_367886244.1">
    <property type="nucleotide sequence ID" value="NZ_CP130612.1"/>
</dbReference>
<comment type="catalytic activity">
    <reaction evidence="2">
        <text>2 GTP = 3',3'-c-di-GMP + 2 diphosphate</text>
        <dbReference type="Rhea" id="RHEA:24898"/>
        <dbReference type="ChEBI" id="CHEBI:33019"/>
        <dbReference type="ChEBI" id="CHEBI:37565"/>
        <dbReference type="ChEBI" id="CHEBI:58805"/>
        <dbReference type="EC" id="2.7.7.65"/>
    </reaction>
</comment>
<dbReference type="EC" id="2.7.7.65" evidence="1"/>
<dbReference type="EMBL" id="CP130612">
    <property type="protein sequence ID" value="WKW13387.1"/>
    <property type="molecule type" value="Genomic_DNA"/>
</dbReference>
<feature type="region of interest" description="Disordered" evidence="3">
    <location>
        <begin position="1"/>
        <end position="30"/>
    </location>
</feature>
<evidence type="ECO:0000256" key="1">
    <source>
        <dbReference type="ARBA" id="ARBA00012528"/>
    </source>
</evidence>
<dbReference type="FunFam" id="3.30.70.270:FF:000001">
    <property type="entry name" value="Diguanylate cyclase domain protein"/>
    <property type="match status" value="1"/>
</dbReference>
<dbReference type="PROSITE" id="PS50887">
    <property type="entry name" value="GGDEF"/>
    <property type="match status" value="1"/>
</dbReference>
<dbReference type="Proteomes" id="UP001229955">
    <property type="component" value="Chromosome"/>
</dbReference>
<dbReference type="NCBIfam" id="TIGR00254">
    <property type="entry name" value="GGDEF"/>
    <property type="match status" value="1"/>
</dbReference>
<evidence type="ECO:0000313" key="7">
    <source>
        <dbReference type="EMBL" id="WKW16294.1"/>
    </source>
</evidence>
<dbReference type="EMBL" id="CP130613">
    <property type="protein sequence ID" value="WKW16294.1"/>
    <property type="molecule type" value="Genomic_DNA"/>
</dbReference>
<dbReference type="SMART" id="SM00267">
    <property type="entry name" value="GGDEF"/>
    <property type="match status" value="1"/>
</dbReference>
<keyword evidence="4" id="KW-1133">Transmembrane helix</keyword>
<evidence type="ECO:0000256" key="4">
    <source>
        <dbReference type="SAM" id="Phobius"/>
    </source>
</evidence>
<keyword evidence="4" id="KW-0812">Transmembrane</keyword>
<feature type="compositionally biased region" description="Low complexity" evidence="3">
    <location>
        <begin position="1"/>
        <end position="16"/>
    </location>
</feature>
<organism evidence="6">
    <name type="scientific">Pseudogemmatithrix spongiicola</name>
    <dbReference type="NCBI Taxonomy" id="3062599"/>
    <lineage>
        <taxon>Bacteria</taxon>
        <taxon>Pseudomonadati</taxon>
        <taxon>Gemmatimonadota</taxon>
        <taxon>Gemmatimonadia</taxon>
        <taxon>Gemmatimonadales</taxon>
        <taxon>Gemmatimonadaceae</taxon>
        <taxon>Pseudogemmatithrix</taxon>
    </lineage>
</organism>
<evidence type="ECO:0000256" key="3">
    <source>
        <dbReference type="SAM" id="MobiDB-lite"/>
    </source>
</evidence>
<dbReference type="KEGG" id="pspc:Strain318_002705"/>
<evidence type="ECO:0000259" key="5">
    <source>
        <dbReference type="PROSITE" id="PS50887"/>
    </source>
</evidence>
<feature type="transmembrane region" description="Helical" evidence="4">
    <location>
        <begin position="81"/>
        <end position="101"/>
    </location>
</feature>
<dbReference type="PANTHER" id="PTHR45138:SF9">
    <property type="entry name" value="DIGUANYLATE CYCLASE DGCM-RELATED"/>
    <property type="match status" value="1"/>
</dbReference>
<feature type="transmembrane region" description="Helical" evidence="4">
    <location>
        <begin position="58"/>
        <end position="75"/>
    </location>
</feature>
<dbReference type="Pfam" id="PF00990">
    <property type="entry name" value="GGDEF"/>
    <property type="match status" value="1"/>
</dbReference>
<name>A0AA49JWL0_9BACT</name>
<dbReference type="AlphaFoldDB" id="A0AA49JWL0"/>
<evidence type="ECO:0000256" key="2">
    <source>
        <dbReference type="ARBA" id="ARBA00034247"/>
    </source>
</evidence>
<sequence>MQPDAPGDAPAEAPVRAPRRWSDSFSKGAPKAPIWSAPDPALAAAGIEGEYVVARVRLVAMLLLLISPTYSLLASRGEDPMHVAGFVVTLLAAGVSLAIFFRLRNGAWRPWIGFASSAFDVTMVSVALTSFFIVASPLNAINSTVTFEMYFLALVATSLRYDARICMVVGGLAITQYGALWAAAVASGNLTAVEMTMRAGPYIPVDLFTRLILLGIATLLAVSIVRRAQRLLYLASRDRLTGLFNRGHFDRALVSAMDQATRDKTPLALALIDVDHFKQVNDGHGHAVGDRVLEQVADLMGRSMRRTDIVARYGGEEFVILLPNTTREAAFHRIEALRREISDFPLRMDDGRVLRIDFSAGVAATQADGPIIDPKVLVDVADRRLLAAKRAGRGRCFGSDNVA</sequence>
<dbReference type="InterPro" id="IPR000160">
    <property type="entry name" value="GGDEF_dom"/>
</dbReference>
<keyword evidence="4" id="KW-0472">Membrane</keyword>